<gene>
    <name evidence="6" type="ORF">N5D63_25555</name>
</gene>
<dbReference type="Gene3D" id="1.10.1070.20">
    <property type="match status" value="1"/>
</dbReference>
<comment type="similarity">
    <text evidence="1">Belongs to the HipA Ser/Thr kinase family.</text>
</comment>
<dbReference type="GO" id="GO:0005829">
    <property type="term" value="C:cytosol"/>
    <property type="evidence" value="ECO:0007669"/>
    <property type="project" value="TreeGrafter"/>
</dbReference>
<dbReference type="PANTHER" id="PTHR37419">
    <property type="entry name" value="SERINE/THREONINE-PROTEIN KINASE TOXIN HIPA"/>
    <property type="match status" value="1"/>
</dbReference>
<dbReference type="Pfam" id="PF13657">
    <property type="entry name" value="Couple_hipA"/>
    <property type="match status" value="1"/>
</dbReference>
<evidence type="ECO:0000313" key="7">
    <source>
        <dbReference type="Proteomes" id="UP001161065"/>
    </source>
</evidence>
<dbReference type="Proteomes" id="UP001161065">
    <property type="component" value="Unassembled WGS sequence"/>
</dbReference>
<dbReference type="GO" id="GO:0004674">
    <property type="term" value="F:protein serine/threonine kinase activity"/>
    <property type="evidence" value="ECO:0007669"/>
    <property type="project" value="TreeGrafter"/>
</dbReference>
<dbReference type="Pfam" id="PF07804">
    <property type="entry name" value="HipA_C"/>
    <property type="match status" value="1"/>
</dbReference>
<proteinExistence type="inferred from homology"/>
<evidence type="ECO:0000256" key="3">
    <source>
        <dbReference type="ARBA" id="ARBA00022777"/>
    </source>
</evidence>
<protein>
    <submittedName>
        <fullName evidence="6">HipA domain-containing protein</fullName>
    </submittedName>
</protein>
<sequence>MSTARQLQVRVNDQIVGTLSAQDDIWRFAYRPEWIANSQAFAMAPGLPLSENEYIDGSTQRPVQWYFDNLLPEENLRSVLAKEAQIDEADAFGLLTYFGAESAGSLVLALPNAPAAATGLIALPLPELDARIRNLPRATLTHNAPKRMSLAGAQHKMVVIYREGELFEPLAGTPSTHILKPDSQSTDYPHSVINEYFSMRLAAAVGLNVPAVHHLYAPEPVYLINRFDRSTAPDGSTQRLHIIDTCQLLGKSRAFKYEQATLGTLTQAIEQCSAKALTRLQLYRWLVFNYLIGNADNHLKNISFHISHEGIRLAPAYDLLCTAVYDTKAFNDNPVWPATQLALSLGEATRFEQINRATMLQAGKALGLSQSTALRELEKMRKTLPEQADQLLAEIEASYPAQIAASPDPGKAAQYQGGEWRLLLAIRHVILKETLQRLQ</sequence>
<feature type="domain" description="HipA-like C-terminal" evidence="4">
    <location>
        <begin position="148"/>
        <end position="386"/>
    </location>
</feature>
<evidence type="ECO:0000259" key="5">
    <source>
        <dbReference type="Pfam" id="PF13657"/>
    </source>
</evidence>
<keyword evidence="2" id="KW-0808">Transferase</keyword>
<comment type="caution">
    <text evidence="6">The sequence shown here is derived from an EMBL/GenBank/DDBJ whole genome shotgun (WGS) entry which is preliminary data.</text>
</comment>
<dbReference type="InterPro" id="IPR012893">
    <property type="entry name" value="HipA-like_C"/>
</dbReference>
<evidence type="ECO:0000259" key="4">
    <source>
        <dbReference type="Pfam" id="PF07804"/>
    </source>
</evidence>
<reference evidence="6" key="1">
    <citation type="submission" date="2022-09" db="EMBL/GenBank/DDBJ databases">
        <title>Intensive care unit water sources are persistently colonized with multi-drug resistant bacteria and are the site of extensive horizontal gene transfer of antibiotic resistance genes.</title>
        <authorList>
            <person name="Diorio-Toth L."/>
        </authorList>
    </citation>
    <scope>NUCLEOTIDE SEQUENCE</scope>
    <source>
        <strain evidence="6">GD03832</strain>
    </source>
</reference>
<keyword evidence="3" id="KW-0418">Kinase</keyword>
<dbReference type="EMBL" id="JAOCEK010000043">
    <property type="protein sequence ID" value="MDH1337504.1"/>
    <property type="molecule type" value="Genomic_DNA"/>
</dbReference>
<evidence type="ECO:0000313" key="6">
    <source>
        <dbReference type="EMBL" id="MDH1337504.1"/>
    </source>
</evidence>
<dbReference type="AlphaFoldDB" id="A0AA42TWT0"/>
<dbReference type="RefSeq" id="WP_280009624.1">
    <property type="nucleotide sequence ID" value="NZ_JAOCEK010000043.1"/>
</dbReference>
<evidence type="ECO:0000256" key="1">
    <source>
        <dbReference type="ARBA" id="ARBA00010164"/>
    </source>
</evidence>
<dbReference type="PANTHER" id="PTHR37419:SF1">
    <property type="entry name" value="SERINE_THREONINE-PROTEIN KINASE TOXIN HIPA"/>
    <property type="match status" value="1"/>
</dbReference>
<dbReference type="NCBIfam" id="TIGR03071">
    <property type="entry name" value="couple_hipA"/>
    <property type="match status" value="1"/>
</dbReference>
<accession>A0AA42TWT0</accession>
<feature type="domain" description="HipA N-terminal subdomain 1" evidence="5">
    <location>
        <begin position="7"/>
        <end position="107"/>
    </location>
</feature>
<organism evidence="6 7">
    <name type="scientific">Comamonas thiooxydans</name>
    <dbReference type="NCBI Taxonomy" id="363952"/>
    <lineage>
        <taxon>Bacteria</taxon>
        <taxon>Pseudomonadati</taxon>
        <taxon>Pseudomonadota</taxon>
        <taxon>Betaproteobacteria</taxon>
        <taxon>Burkholderiales</taxon>
        <taxon>Comamonadaceae</taxon>
        <taxon>Comamonas</taxon>
    </lineage>
</organism>
<name>A0AA42TWT0_9BURK</name>
<dbReference type="InterPro" id="IPR052028">
    <property type="entry name" value="HipA_Ser/Thr_kinase"/>
</dbReference>
<dbReference type="InterPro" id="IPR017508">
    <property type="entry name" value="HipA_N1"/>
</dbReference>
<evidence type="ECO:0000256" key="2">
    <source>
        <dbReference type="ARBA" id="ARBA00022679"/>
    </source>
</evidence>